<keyword evidence="2" id="KW-1185">Reference proteome</keyword>
<protein>
    <submittedName>
        <fullName evidence="1">Uncharacterized protein</fullName>
    </submittedName>
</protein>
<reference evidence="1" key="1">
    <citation type="submission" date="2021-05" db="EMBL/GenBank/DDBJ databases">
        <authorList>
            <person name="Pan Q."/>
            <person name="Jouanno E."/>
            <person name="Zahm M."/>
            <person name="Klopp C."/>
            <person name="Cabau C."/>
            <person name="Louis A."/>
            <person name="Berthelot C."/>
            <person name="Parey E."/>
            <person name="Roest Crollius H."/>
            <person name="Montfort J."/>
            <person name="Robinson-Rechavi M."/>
            <person name="Bouchez O."/>
            <person name="Lampietro C."/>
            <person name="Lopez Roques C."/>
            <person name="Donnadieu C."/>
            <person name="Postlethwait J."/>
            <person name="Bobe J."/>
            <person name="Dillon D."/>
            <person name="Chandos A."/>
            <person name="von Hippel F."/>
            <person name="Guiguen Y."/>
        </authorList>
    </citation>
    <scope>NUCLEOTIDE SEQUENCE</scope>
    <source>
        <strain evidence="1">YG-Jan2019</strain>
    </source>
</reference>
<evidence type="ECO:0000313" key="1">
    <source>
        <dbReference type="EMBL" id="KAJ8012722.1"/>
    </source>
</evidence>
<comment type="caution">
    <text evidence="1">The sequence shown here is derived from an EMBL/GenBank/DDBJ whole genome shotgun (WGS) entry which is preliminary data.</text>
</comment>
<sequence length="129" mass="14532">MGIISIRASAFKGVAAMDESMEDYVNFTYDYFEYGDIEEPEVRINLHTVLRTGFPLATSLAFFNSCINPVLYMLVGKKFRQLLKRSCLDITRSSLHELSQSISGTESVSVEDINQDRIPPEEPIESSTV</sequence>
<dbReference type="EMBL" id="CM055731">
    <property type="protein sequence ID" value="KAJ8012722.1"/>
    <property type="molecule type" value="Genomic_DNA"/>
</dbReference>
<evidence type="ECO:0000313" key="2">
    <source>
        <dbReference type="Proteomes" id="UP001157502"/>
    </source>
</evidence>
<dbReference type="Proteomes" id="UP001157502">
    <property type="component" value="Chromosome 4"/>
</dbReference>
<proteinExistence type="predicted"/>
<organism evidence="1 2">
    <name type="scientific">Dallia pectoralis</name>
    <name type="common">Alaska blackfish</name>
    <dbReference type="NCBI Taxonomy" id="75939"/>
    <lineage>
        <taxon>Eukaryota</taxon>
        <taxon>Metazoa</taxon>
        <taxon>Chordata</taxon>
        <taxon>Craniata</taxon>
        <taxon>Vertebrata</taxon>
        <taxon>Euteleostomi</taxon>
        <taxon>Actinopterygii</taxon>
        <taxon>Neopterygii</taxon>
        <taxon>Teleostei</taxon>
        <taxon>Protacanthopterygii</taxon>
        <taxon>Esociformes</taxon>
        <taxon>Umbridae</taxon>
        <taxon>Dallia</taxon>
    </lineage>
</organism>
<gene>
    <name evidence="1" type="ORF">DPEC_G00045840</name>
</gene>
<name>A0ACC2H9T2_DALPE</name>
<accession>A0ACC2H9T2</accession>